<organism evidence="2 3">
    <name type="scientific">Fusarium floridanum</name>
    <dbReference type="NCBI Taxonomy" id="1325733"/>
    <lineage>
        <taxon>Eukaryota</taxon>
        <taxon>Fungi</taxon>
        <taxon>Dikarya</taxon>
        <taxon>Ascomycota</taxon>
        <taxon>Pezizomycotina</taxon>
        <taxon>Sordariomycetes</taxon>
        <taxon>Hypocreomycetidae</taxon>
        <taxon>Hypocreales</taxon>
        <taxon>Nectriaceae</taxon>
        <taxon>Fusarium</taxon>
        <taxon>Fusarium solani species complex</taxon>
    </lineage>
</organism>
<feature type="compositionally biased region" description="Low complexity" evidence="1">
    <location>
        <begin position="290"/>
        <end position="301"/>
    </location>
</feature>
<evidence type="ECO:0000313" key="3">
    <source>
        <dbReference type="Proteomes" id="UP000287972"/>
    </source>
</evidence>
<evidence type="ECO:0000313" key="2">
    <source>
        <dbReference type="EMBL" id="RSL80321.1"/>
    </source>
</evidence>
<feature type="compositionally biased region" description="Low complexity" evidence="1">
    <location>
        <begin position="197"/>
        <end position="209"/>
    </location>
</feature>
<feature type="compositionally biased region" description="Basic residues" evidence="1">
    <location>
        <begin position="242"/>
        <end position="252"/>
    </location>
</feature>
<proteinExistence type="predicted"/>
<dbReference type="Proteomes" id="UP000287972">
    <property type="component" value="Unassembled WGS sequence"/>
</dbReference>
<dbReference type="EMBL" id="NKCL01000148">
    <property type="protein sequence ID" value="RSL80321.1"/>
    <property type="molecule type" value="Genomic_DNA"/>
</dbReference>
<feature type="region of interest" description="Disordered" evidence="1">
    <location>
        <begin position="189"/>
        <end position="268"/>
    </location>
</feature>
<feature type="region of interest" description="Disordered" evidence="1">
    <location>
        <begin position="288"/>
        <end position="308"/>
    </location>
</feature>
<comment type="caution">
    <text evidence="2">The sequence shown here is derived from an EMBL/GenBank/DDBJ whole genome shotgun (WGS) entry which is preliminary data.</text>
</comment>
<sequence length="348" mass="38820">MMIGESLHVKSHRRQVSRCIRAFVNCGALADVFDPMSNHELSDAGSLRLCQIDGPGQVNKSPNPQFNKTLRNLTSLLVLKRKPRMDDLEADCESLLNDEIRELEFTLMTENLLLLDTNSSSSVNDADFADTPLGMHIPEETDWLNAPIPDPNDPLLFNFNTLPIQIPDIDYYTLHQNWYPDMMPTLTEDSPSATLNSSSVSEQSPVFSPAYSTSPLSTNFSPREQLLPQSLGPTPTPTHASPPKKKPRKRRAKAEPGSRACDKKRERRKIDRPVPWDMLQTGSSEFTIEPLTTSTPPTRLSAMSSTEETTIPPEGYYVTDCPNLAENNTLSCPYIGCDGFVFRSAEEC</sequence>
<protein>
    <submittedName>
        <fullName evidence="2">Uncharacterized protein</fullName>
    </submittedName>
</protein>
<reference evidence="2 3" key="1">
    <citation type="submission" date="2017-06" db="EMBL/GenBank/DDBJ databases">
        <title>Comparative genomic analysis of Ambrosia Fusariam Clade fungi.</title>
        <authorList>
            <person name="Stajich J.E."/>
            <person name="Carrillo J."/>
            <person name="Kijimoto T."/>
            <person name="Eskalen A."/>
            <person name="O'Donnell K."/>
            <person name="Kasson M."/>
        </authorList>
    </citation>
    <scope>NUCLEOTIDE SEQUENCE [LARGE SCALE GENOMIC DNA]</scope>
    <source>
        <strain evidence="2 3">NRRL62606</strain>
    </source>
</reference>
<evidence type="ECO:0000256" key="1">
    <source>
        <dbReference type="SAM" id="MobiDB-lite"/>
    </source>
</evidence>
<dbReference type="AlphaFoldDB" id="A0A428RS74"/>
<feature type="compositionally biased region" description="Polar residues" evidence="1">
    <location>
        <begin position="210"/>
        <end position="239"/>
    </location>
</feature>
<feature type="compositionally biased region" description="Basic and acidic residues" evidence="1">
    <location>
        <begin position="253"/>
        <end position="268"/>
    </location>
</feature>
<keyword evidence="3" id="KW-1185">Reference proteome</keyword>
<gene>
    <name evidence="2" type="ORF">CEP51_006662</name>
</gene>
<name>A0A428RS74_9HYPO</name>
<accession>A0A428RS74</accession>